<accession>A0A2N5SCQ1</accession>
<evidence type="ECO:0000313" key="2">
    <source>
        <dbReference type="Proteomes" id="UP000235388"/>
    </source>
</evidence>
<dbReference type="Proteomes" id="UP000235388">
    <property type="component" value="Unassembled WGS sequence"/>
</dbReference>
<evidence type="ECO:0000313" key="1">
    <source>
        <dbReference type="EMBL" id="PLW10984.1"/>
    </source>
</evidence>
<dbReference type="AlphaFoldDB" id="A0A2N5SCQ1"/>
<keyword evidence="2" id="KW-1185">Reference proteome</keyword>
<proteinExistence type="predicted"/>
<name>A0A2N5SCQ1_9BASI</name>
<organism evidence="1 2">
    <name type="scientific">Puccinia coronata f. sp. avenae</name>
    <dbReference type="NCBI Taxonomy" id="200324"/>
    <lineage>
        <taxon>Eukaryota</taxon>
        <taxon>Fungi</taxon>
        <taxon>Dikarya</taxon>
        <taxon>Basidiomycota</taxon>
        <taxon>Pucciniomycotina</taxon>
        <taxon>Pucciniomycetes</taxon>
        <taxon>Pucciniales</taxon>
        <taxon>Pucciniaceae</taxon>
        <taxon>Puccinia</taxon>
    </lineage>
</organism>
<gene>
    <name evidence="1" type="ORF">PCANC_24208</name>
</gene>
<comment type="caution">
    <text evidence="1">The sequence shown here is derived from an EMBL/GenBank/DDBJ whole genome shotgun (WGS) entry which is preliminary data.</text>
</comment>
<sequence length="87" mass="9915">MSTPIRASCSNDFIIDPPPHHPSSPKEIHCSKQFCDGWSWGDLPTSIWGTNYVRVSAVHSHIRSPPESWRSRGPTFHPTLPLFAWYD</sequence>
<reference evidence="1 2" key="1">
    <citation type="submission" date="2017-11" db="EMBL/GenBank/DDBJ databases">
        <title>De novo assembly and phasing of dikaryotic genomes from two isolates of Puccinia coronata f. sp. avenae, the causal agent of oat crown rust.</title>
        <authorList>
            <person name="Miller M.E."/>
            <person name="Zhang Y."/>
            <person name="Omidvar V."/>
            <person name="Sperschneider J."/>
            <person name="Schwessinger B."/>
            <person name="Raley C."/>
            <person name="Palmer J.M."/>
            <person name="Garnica D."/>
            <person name="Upadhyaya N."/>
            <person name="Rathjen J."/>
            <person name="Taylor J.M."/>
            <person name="Park R.F."/>
            <person name="Dodds P.N."/>
            <person name="Hirsch C.D."/>
            <person name="Kianian S.F."/>
            <person name="Figueroa M."/>
        </authorList>
    </citation>
    <scope>NUCLEOTIDE SEQUENCE [LARGE SCALE GENOMIC DNA]</scope>
    <source>
        <strain evidence="1">12NC29</strain>
    </source>
</reference>
<protein>
    <submittedName>
        <fullName evidence="1">Uncharacterized protein</fullName>
    </submittedName>
</protein>
<dbReference type="EMBL" id="PGCJ01001038">
    <property type="protein sequence ID" value="PLW10984.1"/>
    <property type="molecule type" value="Genomic_DNA"/>
</dbReference>